<dbReference type="PANTHER" id="PTHR31157">
    <property type="entry name" value="SCP DOMAIN-CONTAINING PROTEIN"/>
    <property type="match status" value="1"/>
</dbReference>
<feature type="region of interest" description="Disordered" evidence="1">
    <location>
        <begin position="70"/>
        <end position="113"/>
    </location>
</feature>
<proteinExistence type="predicted"/>
<dbReference type="InterPro" id="IPR014044">
    <property type="entry name" value="CAP_dom"/>
</dbReference>
<dbReference type="SUPFAM" id="SSF55797">
    <property type="entry name" value="PR-1-like"/>
    <property type="match status" value="1"/>
</dbReference>
<evidence type="ECO:0000313" key="5">
    <source>
        <dbReference type="Proteomes" id="UP000095743"/>
    </source>
</evidence>
<dbReference type="RefSeq" id="WP_069977048.1">
    <property type="nucleotide sequence ID" value="NZ_CP017269.1"/>
</dbReference>
<dbReference type="Pfam" id="PF00188">
    <property type="entry name" value="CAP"/>
    <property type="match status" value="1"/>
</dbReference>
<name>A0A1D8GHL6_9FIRM</name>
<dbReference type="Proteomes" id="UP000095743">
    <property type="component" value="Chromosome"/>
</dbReference>
<dbReference type="STRING" id="1424294.Gferi_12670"/>
<protein>
    <recommendedName>
        <fullName evidence="3">SCP domain-containing protein</fullName>
    </recommendedName>
</protein>
<keyword evidence="5" id="KW-1185">Reference proteome</keyword>
<evidence type="ECO:0000256" key="1">
    <source>
        <dbReference type="SAM" id="MobiDB-lite"/>
    </source>
</evidence>
<accession>A0A1D8GHL6</accession>
<dbReference type="InterPro" id="IPR035940">
    <property type="entry name" value="CAP_sf"/>
</dbReference>
<gene>
    <name evidence="4" type="ORF">Gferi_12670</name>
</gene>
<dbReference type="Gene3D" id="3.40.33.10">
    <property type="entry name" value="CAP"/>
    <property type="match status" value="1"/>
</dbReference>
<evidence type="ECO:0000259" key="3">
    <source>
        <dbReference type="Pfam" id="PF00188"/>
    </source>
</evidence>
<feature type="domain" description="SCP" evidence="3">
    <location>
        <begin position="125"/>
        <end position="242"/>
    </location>
</feature>
<dbReference type="KEGG" id="gfe:Gferi_12670"/>
<sequence length="246" mass="26882">MKKMKKGLSVVLASTLLMVPFSSMANAEVQYKVYVNGKEQNKVSLTNATLNKSCNVKDVTAWYKTYIKTNPNKSVPAPAEEKEVKPAPQPAPAPQPKPEPQPAPTPAPQQPAETGKYQAGVYEMLELINAERAKVGAAPLQLHDKLISVAQEKSEDMVRNKYFSHTSPTYGSPFDMMKTFGISYSTAGENIAINSSVAKAHTAFMGSEGHRNNILNPNYTHIGIGIAKDSGNSNSYRFTQMFIKAK</sequence>
<feature type="signal peptide" evidence="2">
    <location>
        <begin position="1"/>
        <end position="25"/>
    </location>
</feature>
<dbReference type="PANTHER" id="PTHR31157:SF1">
    <property type="entry name" value="SCP DOMAIN-CONTAINING PROTEIN"/>
    <property type="match status" value="1"/>
</dbReference>
<organism evidence="4 5">
    <name type="scientific">Geosporobacter ferrireducens</name>
    <dbReference type="NCBI Taxonomy" id="1424294"/>
    <lineage>
        <taxon>Bacteria</taxon>
        <taxon>Bacillati</taxon>
        <taxon>Bacillota</taxon>
        <taxon>Clostridia</taxon>
        <taxon>Peptostreptococcales</taxon>
        <taxon>Thermotaleaceae</taxon>
        <taxon>Geosporobacter</taxon>
    </lineage>
</organism>
<evidence type="ECO:0000256" key="2">
    <source>
        <dbReference type="SAM" id="SignalP"/>
    </source>
</evidence>
<evidence type="ECO:0000313" key="4">
    <source>
        <dbReference type="EMBL" id="AOT70370.1"/>
    </source>
</evidence>
<keyword evidence="2" id="KW-0732">Signal</keyword>
<reference evidence="4 5" key="1">
    <citation type="submission" date="2016-09" db="EMBL/GenBank/DDBJ databases">
        <title>Genomic analysis reveals versatility of anaerobic energy metabolism of Geosporobacter ferrireducens IRF9 of phylum Firmicutes.</title>
        <authorList>
            <person name="Kim S.-J."/>
        </authorList>
    </citation>
    <scope>NUCLEOTIDE SEQUENCE [LARGE SCALE GENOMIC DNA]</scope>
    <source>
        <strain evidence="4 5">IRF9</strain>
    </source>
</reference>
<feature type="chain" id="PRO_5038828193" description="SCP domain-containing protein" evidence="2">
    <location>
        <begin position="26"/>
        <end position="246"/>
    </location>
</feature>
<dbReference type="CDD" id="cd05379">
    <property type="entry name" value="CAP_bacterial"/>
    <property type="match status" value="1"/>
</dbReference>
<dbReference type="OrthoDB" id="9783944at2"/>
<dbReference type="EMBL" id="CP017269">
    <property type="protein sequence ID" value="AOT70370.1"/>
    <property type="molecule type" value="Genomic_DNA"/>
</dbReference>
<dbReference type="AlphaFoldDB" id="A0A1D8GHL6"/>
<feature type="compositionally biased region" description="Pro residues" evidence="1">
    <location>
        <begin position="87"/>
        <end position="109"/>
    </location>
</feature>